<reference evidence="1 3" key="1">
    <citation type="journal article" date="2014" name="BMC Genomics">
        <title>Genome sequence of Anopheles sinensis provides insight into genetics basis of mosquito competence for malaria parasites.</title>
        <authorList>
            <person name="Zhou D."/>
            <person name="Zhang D."/>
            <person name="Ding G."/>
            <person name="Shi L."/>
            <person name="Hou Q."/>
            <person name="Ye Y."/>
            <person name="Xu Y."/>
            <person name="Zhou H."/>
            <person name="Xiong C."/>
            <person name="Li S."/>
            <person name="Yu J."/>
            <person name="Hong S."/>
            <person name="Yu X."/>
            <person name="Zou P."/>
            <person name="Chen C."/>
            <person name="Chang X."/>
            <person name="Wang W."/>
            <person name="Lv Y."/>
            <person name="Sun Y."/>
            <person name="Ma L."/>
            <person name="Shen B."/>
            <person name="Zhu C."/>
        </authorList>
    </citation>
    <scope>NUCLEOTIDE SEQUENCE [LARGE SCALE GENOMIC DNA]</scope>
</reference>
<dbReference type="AlphaFoldDB" id="A0A084W4Z7"/>
<organism evidence="1">
    <name type="scientific">Anopheles sinensis</name>
    <name type="common">Mosquito</name>
    <dbReference type="NCBI Taxonomy" id="74873"/>
    <lineage>
        <taxon>Eukaryota</taxon>
        <taxon>Metazoa</taxon>
        <taxon>Ecdysozoa</taxon>
        <taxon>Arthropoda</taxon>
        <taxon>Hexapoda</taxon>
        <taxon>Insecta</taxon>
        <taxon>Pterygota</taxon>
        <taxon>Neoptera</taxon>
        <taxon>Endopterygota</taxon>
        <taxon>Diptera</taxon>
        <taxon>Nematocera</taxon>
        <taxon>Culicoidea</taxon>
        <taxon>Culicidae</taxon>
        <taxon>Anophelinae</taxon>
        <taxon>Anopheles</taxon>
    </lineage>
</organism>
<reference evidence="2" key="2">
    <citation type="submission" date="2020-05" db="UniProtKB">
        <authorList>
            <consortium name="EnsemblMetazoa"/>
        </authorList>
    </citation>
    <scope>IDENTIFICATION</scope>
</reference>
<evidence type="ECO:0000313" key="1">
    <source>
        <dbReference type="EMBL" id="KFB45291.1"/>
    </source>
</evidence>
<name>A0A084W4Z7_ANOSI</name>
<protein>
    <submittedName>
        <fullName evidence="1 2">AsnC family transcriptional regulator</fullName>
    </submittedName>
</protein>
<dbReference type="Proteomes" id="UP000030765">
    <property type="component" value="Unassembled WGS sequence"/>
</dbReference>
<dbReference type="EnsemblMetazoa" id="ASIC013234-RA">
    <property type="protein sequence ID" value="ASIC013234-PA"/>
    <property type="gene ID" value="ASIC013234"/>
</dbReference>
<dbReference type="EMBL" id="KE525302">
    <property type="protein sequence ID" value="KFB45291.1"/>
    <property type="molecule type" value="Genomic_DNA"/>
</dbReference>
<proteinExistence type="predicted"/>
<accession>A0A084W4Z7</accession>
<dbReference type="VEuPathDB" id="VectorBase:ASIC013234"/>
<sequence length="94" mass="10289">MRLHYRVLIRPPQVGYTNFAVEFTRIGMLSHIPTCPEIDAGARQKHSSKAGHVASCSDPLGADVGLRSLEHQVGVMSVALPNVRSQHRISSTGW</sequence>
<evidence type="ECO:0000313" key="2">
    <source>
        <dbReference type="EnsemblMetazoa" id="ASIC013234-PA"/>
    </source>
</evidence>
<dbReference type="EMBL" id="ATLV01020436">
    <property type="status" value="NOT_ANNOTATED_CDS"/>
    <property type="molecule type" value="Genomic_DNA"/>
</dbReference>
<evidence type="ECO:0000313" key="3">
    <source>
        <dbReference type="Proteomes" id="UP000030765"/>
    </source>
</evidence>
<keyword evidence="3" id="KW-1185">Reference proteome</keyword>
<gene>
    <name evidence="1" type="ORF">ZHAS_00013234</name>
</gene>